<proteinExistence type="predicted"/>
<dbReference type="InParanoid" id="A0BTE1"/>
<name>A0BTE1_PARTE</name>
<evidence type="ECO:0000313" key="2">
    <source>
        <dbReference type="Proteomes" id="UP000000600"/>
    </source>
</evidence>
<keyword evidence="2" id="KW-1185">Reference proteome</keyword>
<dbReference type="HOGENOM" id="CLU_1734987_0_0_1"/>
<dbReference type="AlphaFoldDB" id="A0BTE1"/>
<accession>A0BTE1</accession>
<dbReference type="Proteomes" id="UP000000600">
    <property type="component" value="Unassembled WGS sequence"/>
</dbReference>
<evidence type="ECO:0000313" key="1">
    <source>
        <dbReference type="EMBL" id="CAK61808.1"/>
    </source>
</evidence>
<dbReference type="KEGG" id="ptm:GSPATT00032040001"/>
<gene>
    <name evidence="1" type="ORF">GSPATT00032040001</name>
</gene>
<protein>
    <submittedName>
        <fullName evidence="1">Uncharacterized protein</fullName>
    </submittedName>
</protein>
<reference evidence="1 2" key="1">
    <citation type="journal article" date="2006" name="Nature">
        <title>Global trends of whole-genome duplications revealed by the ciliate Paramecium tetraurelia.</title>
        <authorList>
            <consortium name="Genoscope"/>
            <person name="Aury J.-M."/>
            <person name="Jaillon O."/>
            <person name="Duret L."/>
            <person name="Noel B."/>
            <person name="Jubin C."/>
            <person name="Porcel B.M."/>
            <person name="Segurens B."/>
            <person name="Daubin V."/>
            <person name="Anthouard V."/>
            <person name="Aiach N."/>
            <person name="Arnaiz O."/>
            <person name="Billaut A."/>
            <person name="Beisson J."/>
            <person name="Blanc I."/>
            <person name="Bouhouche K."/>
            <person name="Camara F."/>
            <person name="Duharcourt S."/>
            <person name="Guigo R."/>
            <person name="Gogendeau D."/>
            <person name="Katinka M."/>
            <person name="Keller A.-M."/>
            <person name="Kissmehl R."/>
            <person name="Klotz C."/>
            <person name="Koll F."/>
            <person name="Le Moue A."/>
            <person name="Lepere C."/>
            <person name="Malinsky S."/>
            <person name="Nowacki M."/>
            <person name="Nowak J.K."/>
            <person name="Plattner H."/>
            <person name="Poulain J."/>
            <person name="Ruiz F."/>
            <person name="Serrano V."/>
            <person name="Zagulski M."/>
            <person name="Dessen P."/>
            <person name="Betermier M."/>
            <person name="Weissenbach J."/>
            <person name="Scarpelli C."/>
            <person name="Schachter V."/>
            <person name="Sperling L."/>
            <person name="Meyer E."/>
            <person name="Cohen J."/>
            <person name="Wincker P."/>
        </authorList>
    </citation>
    <scope>NUCLEOTIDE SEQUENCE [LARGE SCALE GENOMIC DNA]</scope>
    <source>
        <strain evidence="1 2">Stock d4-2</strain>
    </source>
</reference>
<dbReference type="GeneID" id="5014990"/>
<dbReference type="EMBL" id="CT868016">
    <property type="protein sequence ID" value="CAK61808.1"/>
    <property type="molecule type" value="Genomic_DNA"/>
</dbReference>
<organism evidence="1 2">
    <name type="scientific">Paramecium tetraurelia</name>
    <dbReference type="NCBI Taxonomy" id="5888"/>
    <lineage>
        <taxon>Eukaryota</taxon>
        <taxon>Sar</taxon>
        <taxon>Alveolata</taxon>
        <taxon>Ciliophora</taxon>
        <taxon>Intramacronucleata</taxon>
        <taxon>Oligohymenophorea</taxon>
        <taxon>Peniculida</taxon>
        <taxon>Parameciidae</taxon>
        <taxon>Paramecium</taxon>
    </lineage>
</organism>
<dbReference type="RefSeq" id="XP_001429206.1">
    <property type="nucleotide sequence ID" value="XM_001429169.1"/>
</dbReference>
<sequence length="151" mass="18007">MLEKTVEEHKKQIEQLDRFWNDKYRQLSEQGGQDQQRMTQQYLTIIAENERKFQNLFKNQEQSYLSQLEAQEQHFEMQINQLSNQLRVGEWRKGILTYAIGYCLGLIERFRLESEGIALPWVDEIRAGLFVDKWVAKQQGRVVCIHKGETD</sequence>